<dbReference type="EMBL" id="BMAW01109339">
    <property type="protein sequence ID" value="GFT37964.1"/>
    <property type="molecule type" value="Genomic_DNA"/>
</dbReference>
<dbReference type="Pfam" id="PF00057">
    <property type="entry name" value="Ldl_recept_a"/>
    <property type="match status" value="1"/>
</dbReference>
<dbReference type="AlphaFoldDB" id="A0A8X6NY14"/>
<evidence type="ECO:0000256" key="1">
    <source>
        <dbReference type="ARBA" id="ARBA00022737"/>
    </source>
</evidence>
<feature type="disulfide bond" evidence="3">
    <location>
        <begin position="824"/>
        <end position="839"/>
    </location>
</feature>
<dbReference type="PANTHER" id="PTHR24251:SF52">
    <property type="entry name" value="CUB DOMAIN-CONTAINING PROTEIN"/>
    <property type="match status" value="1"/>
</dbReference>
<keyword evidence="8" id="KW-1185">Reference proteome</keyword>
<reference evidence="7" key="1">
    <citation type="submission" date="2020-08" db="EMBL/GenBank/DDBJ databases">
        <title>Multicomponent nature underlies the extraordinary mechanical properties of spider dragline silk.</title>
        <authorList>
            <person name="Kono N."/>
            <person name="Nakamura H."/>
            <person name="Mori M."/>
            <person name="Yoshida Y."/>
            <person name="Ohtoshi R."/>
            <person name="Malay A.D."/>
            <person name="Moran D.A.P."/>
            <person name="Tomita M."/>
            <person name="Numata K."/>
            <person name="Arakawa K."/>
        </authorList>
    </citation>
    <scope>NUCLEOTIDE SEQUENCE</scope>
</reference>
<dbReference type="PROSITE" id="PS50068">
    <property type="entry name" value="LDLRA_2"/>
    <property type="match status" value="1"/>
</dbReference>
<evidence type="ECO:0000313" key="7">
    <source>
        <dbReference type="EMBL" id="GFT37964.1"/>
    </source>
</evidence>
<evidence type="ECO:0000256" key="2">
    <source>
        <dbReference type="ARBA" id="ARBA00023157"/>
    </source>
</evidence>
<dbReference type="PANTHER" id="PTHR24251">
    <property type="entry name" value="OVOCHYMASE-RELATED"/>
    <property type="match status" value="1"/>
</dbReference>
<evidence type="ECO:0000256" key="3">
    <source>
        <dbReference type="PROSITE-ProRule" id="PRU00124"/>
    </source>
</evidence>
<name>A0A8X6NY14_NEPPI</name>
<evidence type="ECO:0000259" key="6">
    <source>
        <dbReference type="PROSITE" id="PS01180"/>
    </source>
</evidence>
<feature type="disulfide bond" evidence="3">
    <location>
        <begin position="812"/>
        <end position="830"/>
    </location>
</feature>
<dbReference type="InterPro" id="IPR000859">
    <property type="entry name" value="CUB_dom"/>
</dbReference>
<dbReference type="SUPFAM" id="SSF57424">
    <property type="entry name" value="LDL receptor-like module"/>
    <property type="match status" value="1"/>
</dbReference>
<feature type="domain" description="CUB" evidence="6">
    <location>
        <begin position="581"/>
        <end position="636"/>
    </location>
</feature>
<proteinExistence type="predicted"/>
<keyword evidence="1" id="KW-0677">Repeat</keyword>
<dbReference type="CDD" id="cd00112">
    <property type="entry name" value="LDLa"/>
    <property type="match status" value="1"/>
</dbReference>
<evidence type="ECO:0000313" key="8">
    <source>
        <dbReference type="Proteomes" id="UP000887013"/>
    </source>
</evidence>
<comment type="caution">
    <text evidence="7">The sequence shown here is derived from an EMBL/GenBank/DDBJ whole genome shotgun (WGS) entry which is preliminary data.</text>
</comment>
<dbReference type="SUPFAM" id="SSF49854">
    <property type="entry name" value="Spermadhesin, CUB domain"/>
    <property type="match status" value="3"/>
</dbReference>
<dbReference type="PROSITE" id="PS01209">
    <property type="entry name" value="LDLRA_1"/>
    <property type="match status" value="1"/>
</dbReference>
<dbReference type="InterPro" id="IPR035914">
    <property type="entry name" value="Sperma_CUB_dom_sf"/>
</dbReference>
<keyword evidence="5" id="KW-0732">Signal</keyword>
<keyword evidence="2 3" id="KW-1015">Disulfide bond</keyword>
<feature type="transmembrane region" description="Helical" evidence="4">
    <location>
        <begin position="860"/>
        <end position="882"/>
    </location>
</feature>
<dbReference type="SMART" id="SM00192">
    <property type="entry name" value="LDLa"/>
    <property type="match status" value="1"/>
</dbReference>
<evidence type="ECO:0000256" key="5">
    <source>
        <dbReference type="SAM" id="SignalP"/>
    </source>
</evidence>
<evidence type="ECO:0000256" key="4">
    <source>
        <dbReference type="SAM" id="Phobius"/>
    </source>
</evidence>
<comment type="caution">
    <text evidence="3">Lacks conserved residue(s) required for the propagation of feature annotation.</text>
</comment>
<dbReference type="Pfam" id="PF00431">
    <property type="entry name" value="CUB"/>
    <property type="match status" value="1"/>
</dbReference>
<gene>
    <name evidence="7" type="primary">AVEN_5564_1</name>
    <name evidence="7" type="ORF">NPIL_352631</name>
</gene>
<dbReference type="InterPro" id="IPR023415">
    <property type="entry name" value="LDLR_class-A_CS"/>
</dbReference>
<keyword evidence="4" id="KW-0472">Membrane</keyword>
<dbReference type="Gene3D" id="4.10.400.10">
    <property type="entry name" value="Low-density Lipoprotein Receptor"/>
    <property type="match status" value="1"/>
</dbReference>
<dbReference type="Proteomes" id="UP000887013">
    <property type="component" value="Unassembled WGS sequence"/>
</dbReference>
<dbReference type="OrthoDB" id="6514358at2759"/>
<dbReference type="PROSITE" id="PS01180">
    <property type="entry name" value="CUB"/>
    <property type="match status" value="2"/>
</dbReference>
<dbReference type="InterPro" id="IPR002172">
    <property type="entry name" value="LDrepeatLR_classA_rpt"/>
</dbReference>
<dbReference type="Gene3D" id="2.60.120.290">
    <property type="entry name" value="Spermadhesin, CUB domain"/>
    <property type="match status" value="3"/>
</dbReference>
<feature type="signal peptide" evidence="5">
    <location>
        <begin position="1"/>
        <end position="19"/>
    </location>
</feature>
<sequence>MWKIAFCASFCFLITFINSQVVDDHFMEFEQKGNVSCGQNLTTHTGAFHLAIPNLPDKTCEWTITAPKNSSGIQLFFHFLFLHENDSVTVFKSCSESSNDSLINPLHAQNGSVTIITAEKFICIKLSGTNTDYFRKFEGAYVTQGCAFSVIPGLQIIHSPIYSENVTAIICKYTFNRDPHHRVFPAFTFEEFNISQSTVELKGSTIDGLYNFAEHVDFFPKDKEQAKIDIIVDMKPGTSEYYRLKFSFVDSACSGHHKFGAHDTIFTFESPPEELNNGSIVTGCRYIIESPDTEILGLNLWKFHFNDPLDIVSINDGSSLMSLPLFQVTTSNANFTKTQMIRSTGPYLWMEFKPQTYASKFSVNFTVHGQGGYLKGNGTFNVNPTDGNDTVFLLEVAQNEFVLLNFTASDFNLPATLSIYDDFEKTNLLATLHGKIWYPVLSKTSRMMVIANNFAKGSFSADFSGVTPGCLHMSSMSNENYILSGNCNSTCLWVIPPQDRPESVLLLNLQYLSLGSDDHLSIYKLDGAKTRLGEVHSNVTHVPQLIIPANIGALVEINRGPCEKENEDVVVIGHSSYLPVCGKDLTPKSLANFQITSPLYPDTYPLLASCKWKLSIDKGNFIHLVFQSMNLAHNHCINITNLLDNTTVQYDGNVLPEDLFLFNSSVVEFDSSDCKAAKVTQPLESSEGFLLNGTVTSCGGLLSGQAHGEFKTNNQSLCIFKISVPETQDNANNVVNIISYSVSRLDENGNYELHVYDGNSVRDNAIVNDTKSEIWSRTNNLILKYKRIDLNKPSSVLQFKYSTISCNETMQCDNKMCLHPDWLCNGINDCGDFSDERNCASVPVPPPVVVKEFGYSSTTFWVTVFIMLILGVLLGVGVPYAYDKYKSGQYRRIHLKPIPTIALLLHATNLAWMLC</sequence>
<accession>A0A8X6NY14</accession>
<dbReference type="SMART" id="SM00042">
    <property type="entry name" value="CUB"/>
    <property type="match status" value="3"/>
</dbReference>
<protein>
    <submittedName>
        <fullName evidence="7">CUB domain-containing protein</fullName>
    </submittedName>
</protein>
<organism evidence="7 8">
    <name type="scientific">Nephila pilipes</name>
    <name type="common">Giant wood spider</name>
    <name type="synonym">Nephila maculata</name>
    <dbReference type="NCBI Taxonomy" id="299642"/>
    <lineage>
        <taxon>Eukaryota</taxon>
        <taxon>Metazoa</taxon>
        <taxon>Ecdysozoa</taxon>
        <taxon>Arthropoda</taxon>
        <taxon>Chelicerata</taxon>
        <taxon>Arachnida</taxon>
        <taxon>Araneae</taxon>
        <taxon>Araneomorphae</taxon>
        <taxon>Entelegynae</taxon>
        <taxon>Araneoidea</taxon>
        <taxon>Nephilidae</taxon>
        <taxon>Nephila</taxon>
    </lineage>
</organism>
<feature type="chain" id="PRO_5036505594" evidence="5">
    <location>
        <begin position="20"/>
        <end position="915"/>
    </location>
</feature>
<dbReference type="InterPro" id="IPR036055">
    <property type="entry name" value="LDL_receptor-like_sf"/>
</dbReference>
<keyword evidence="4" id="KW-0812">Transmembrane</keyword>
<feature type="domain" description="CUB" evidence="6">
    <location>
        <begin position="37"/>
        <end position="94"/>
    </location>
</feature>
<keyword evidence="4" id="KW-1133">Transmembrane helix</keyword>